<name>A0AAD7MWT2_9AGAR</name>
<evidence type="ECO:0000313" key="3">
    <source>
        <dbReference type="Proteomes" id="UP001215598"/>
    </source>
</evidence>
<accession>A0AAD7MWT2</accession>
<reference evidence="2" key="1">
    <citation type="submission" date="2023-03" db="EMBL/GenBank/DDBJ databases">
        <title>Massive genome expansion in bonnet fungi (Mycena s.s.) driven by repeated elements and novel gene families across ecological guilds.</title>
        <authorList>
            <consortium name="Lawrence Berkeley National Laboratory"/>
            <person name="Harder C.B."/>
            <person name="Miyauchi S."/>
            <person name="Viragh M."/>
            <person name="Kuo A."/>
            <person name="Thoen E."/>
            <person name="Andreopoulos B."/>
            <person name="Lu D."/>
            <person name="Skrede I."/>
            <person name="Drula E."/>
            <person name="Henrissat B."/>
            <person name="Morin E."/>
            <person name="Kohler A."/>
            <person name="Barry K."/>
            <person name="LaButti K."/>
            <person name="Morin E."/>
            <person name="Salamov A."/>
            <person name="Lipzen A."/>
            <person name="Mereny Z."/>
            <person name="Hegedus B."/>
            <person name="Baldrian P."/>
            <person name="Stursova M."/>
            <person name="Weitz H."/>
            <person name="Taylor A."/>
            <person name="Grigoriev I.V."/>
            <person name="Nagy L.G."/>
            <person name="Martin F."/>
            <person name="Kauserud H."/>
        </authorList>
    </citation>
    <scope>NUCLEOTIDE SEQUENCE</scope>
    <source>
        <strain evidence="2">CBHHK182m</strain>
    </source>
</reference>
<evidence type="ECO:0000313" key="2">
    <source>
        <dbReference type="EMBL" id="KAJ7736425.1"/>
    </source>
</evidence>
<feature type="region of interest" description="Disordered" evidence="1">
    <location>
        <begin position="98"/>
        <end position="117"/>
    </location>
</feature>
<comment type="caution">
    <text evidence="2">The sequence shown here is derived from an EMBL/GenBank/DDBJ whole genome shotgun (WGS) entry which is preliminary data.</text>
</comment>
<protein>
    <submittedName>
        <fullName evidence="2">Uncharacterized protein</fullName>
    </submittedName>
</protein>
<dbReference type="Proteomes" id="UP001215598">
    <property type="component" value="Unassembled WGS sequence"/>
</dbReference>
<gene>
    <name evidence="2" type="ORF">B0H16DRAFT_1466610</name>
</gene>
<sequence length="215" mass="24383">MDNSRDMRRWWVAGVKNRAPRERREPTSESRRGICRKSSRLVRLTEQHARARICPVCFIEQACQTGLGHELLFDETVAVTTGIGRAVKGLRRIKTCNGPYKEGNAEASRNRKPARGTQTAATCKWYERMNHQIGDQNSKKDENKRKQIHLPQNQLGATAILRSDEEAKLLVDGERLAWSHWAITGSWDADVGKGEEEDGTPPVKECVRECGRAEF</sequence>
<organism evidence="2 3">
    <name type="scientific">Mycena metata</name>
    <dbReference type="NCBI Taxonomy" id="1033252"/>
    <lineage>
        <taxon>Eukaryota</taxon>
        <taxon>Fungi</taxon>
        <taxon>Dikarya</taxon>
        <taxon>Basidiomycota</taxon>
        <taxon>Agaricomycotina</taxon>
        <taxon>Agaricomycetes</taxon>
        <taxon>Agaricomycetidae</taxon>
        <taxon>Agaricales</taxon>
        <taxon>Marasmiineae</taxon>
        <taxon>Mycenaceae</taxon>
        <taxon>Mycena</taxon>
    </lineage>
</organism>
<proteinExistence type="predicted"/>
<dbReference type="EMBL" id="JARKIB010000121">
    <property type="protein sequence ID" value="KAJ7736425.1"/>
    <property type="molecule type" value="Genomic_DNA"/>
</dbReference>
<keyword evidence="3" id="KW-1185">Reference proteome</keyword>
<dbReference type="AlphaFoldDB" id="A0AAD7MWT2"/>
<evidence type="ECO:0000256" key="1">
    <source>
        <dbReference type="SAM" id="MobiDB-lite"/>
    </source>
</evidence>